<dbReference type="Proteomes" id="UP000324222">
    <property type="component" value="Unassembled WGS sequence"/>
</dbReference>
<feature type="signal peptide" evidence="1">
    <location>
        <begin position="1"/>
        <end position="22"/>
    </location>
</feature>
<dbReference type="AlphaFoldDB" id="A0A5B7ELC2"/>
<evidence type="ECO:0000256" key="1">
    <source>
        <dbReference type="SAM" id="SignalP"/>
    </source>
</evidence>
<sequence>MPAGRTCSRGWKLLLWVTGILTRISLESYINGTNLHPHCFMHPQPVTRLTSHVPAKEFPGGCKLDAVATPGTVEFHHPGVLCAVNRGREVGMV</sequence>
<keyword evidence="1" id="KW-0732">Signal</keyword>
<protein>
    <recommendedName>
        <fullName evidence="4">Secreted protein</fullName>
    </recommendedName>
</protein>
<feature type="chain" id="PRO_5022796743" description="Secreted protein" evidence="1">
    <location>
        <begin position="23"/>
        <end position="93"/>
    </location>
</feature>
<evidence type="ECO:0008006" key="4">
    <source>
        <dbReference type="Google" id="ProtNLM"/>
    </source>
</evidence>
<organism evidence="2 3">
    <name type="scientific">Portunus trituberculatus</name>
    <name type="common">Swimming crab</name>
    <name type="synonym">Neptunus trituberculatus</name>
    <dbReference type="NCBI Taxonomy" id="210409"/>
    <lineage>
        <taxon>Eukaryota</taxon>
        <taxon>Metazoa</taxon>
        <taxon>Ecdysozoa</taxon>
        <taxon>Arthropoda</taxon>
        <taxon>Crustacea</taxon>
        <taxon>Multicrustacea</taxon>
        <taxon>Malacostraca</taxon>
        <taxon>Eumalacostraca</taxon>
        <taxon>Eucarida</taxon>
        <taxon>Decapoda</taxon>
        <taxon>Pleocyemata</taxon>
        <taxon>Brachyura</taxon>
        <taxon>Eubrachyura</taxon>
        <taxon>Portunoidea</taxon>
        <taxon>Portunidae</taxon>
        <taxon>Portuninae</taxon>
        <taxon>Portunus</taxon>
    </lineage>
</organism>
<reference evidence="2 3" key="1">
    <citation type="submission" date="2019-05" db="EMBL/GenBank/DDBJ databases">
        <title>Another draft genome of Portunus trituberculatus and its Hox gene families provides insights of decapod evolution.</title>
        <authorList>
            <person name="Jeong J.-H."/>
            <person name="Song I."/>
            <person name="Kim S."/>
            <person name="Choi T."/>
            <person name="Kim D."/>
            <person name="Ryu S."/>
            <person name="Kim W."/>
        </authorList>
    </citation>
    <scope>NUCLEOTIDE SEQUENCE [LARGE SCALE GENOMIC DNA]</scope>
    <source>
        <tissue evidence="2">Muscle</tissue>
    </source>
</reference>
<accession>A0A5B7ELC2</accession>
<gene>
    <name evidence="2" type="ORF">E2C01_028771</name>
</gene>
<evidence type="ECO:0000313" key="3">
    <source>
        <dbReference type="Proteomes" id="UP000324222"/>
    </source>
</evidence>
<evidence type="ECO:0000313" key="2">
    <source>
        <dbReference type="EMBL" id="MPC35350.1"/>
    </source>
</evidence>
<name>A0A5B7ELC2_PORTR</name>
<proteinExistence type="predicted"/>
<comment type="caution">
    <text evidence="2">The sequence shown here is derived from an EMBL/GenBank/DDBJ whole genome shotgun (WGS) entry which is preliminary data.</text>
</comment>
<keyword evidence="3" id="KW-1185">Reference proteome</keyword>
<dbReference type="EMBL" id="VSRR010003255">
    <property type="protein sequence ID" value="MPC35350.1"/>
    <property type="molecule type" value="Genomic_DNA"/>
</dbReference>